<dbReference type="CDD" id="cd02966">
    <property type="entry name" value="TlpA_like_family"/>
    <property type="match status" value="1"/>
</dbReference>
<gene>
    <name evidence="1" type="ORF">UFOPK1493_02319</name>
</gene>
<dbReference type="EMBL" id="CAEZSR010000091">
    <property type="protein sequence ID" value="CAB4569899.1"/>
    <property type="molecule type" value="Genomic_DNA"/>
</dbReference>
<dbReference type="AlphaFoldDB" id="A0A6J6E3P8"/>
<name>A0A6J6E3P8_9ZZZZ</name>
<organism evidence="1">
    <name type="scientific">freshwater metagenome</name>
    <dbReference type="NCBI Taxonomy" id="449393"/>
    <lineage>
        <taxon>unclassified sequences</taxon>
        <taxon>metagenomes</taxon>
        <taxon>ecological metagenomes</taxon>
    </lineage>
</organism>
<reference evidence="1" key="1">
    <citation type="submission" date="2020-05" db="EMBL/GenBank/DDBJ databases">
        <authorList>
            <person name="Chiriac C."/>
            <person name="Salcher M."/>
            <person name="Ghai R."/>
            <person name="Kavagutti S V."/>
        </authorList>
    </citation>
    <scope>NUCLEOTIDE SEQUENCE</scope>
</reference>
<protein>
    <submittedName>
        <fullName evidence="1">Unannotated protein</fullName>
    </submittedName>
</protein>
<proteinExistence type="predicted"/>
<sequence length="232" mass="25883">MWQALHEELAPHGLVVLTVAIDRSLDDPRPYVDAAGATHPSLVDTEHRVADLYNMVNVPTVVWIDEDGRIVRPQDVHYVSNEMSSITRFHNRKPLAALRAWVHGEAPAYPGDVATDTKVADDTHQEARAAFAVGWWLAQHDRPEAAERWFVRAGELAPHDFTIRRGSMPIRGIDPAGPAFFQMVGDWAAKGNAYYLPLPDTATSGDDYEVEPVAEMTIEQLRAKIEAERRGD</sequence>
<dbReference type="InterPro" id="IPR036249">
    <property type="entry name" value="Thioredoxin-like_sf"/>
</dbReference>
<accession>A0A6J6E3P8</accession>
<dbReference type="SUPFAM" id="SSF52833">
    <property type="entry name" value="Thioredoxin-like"/>
    <property type="match status" value="1"/>
</dbReference>
<evidence type="ECO:0000313" key="1">
    <source>
        <dbReference type="EMBL" id="CAB4569899.1"/>
    </source>
</evidence>
<dbReference type="Gene3D" id="3.40.30.10">
    <property type="entry name" value="Glutaredoxin"/>
    <property type="match status" value="1"/>
</dbReference>